<dbReference type="AlphaFoldDB" id="A0A518I5Z4"/>
<dbReference type="KEGG" id="gfm:Enr17x_04970"/>
<protein>
    <submittedName>
        <fullName evidence="1">Uncharacterized protein</fullName>
    </submittedName>
</protein>
<dbReference type="EMBL" id="CP037452">
    <property type="protein sequence ID" value="QDV48485.1"/>
    <property type="molecule type" value="Genomic_DNA"/>
</dbReference>
<organism evidence="1 2">
    <name type="scientific">Gimesia fumaroli</name>
    <dbReference type="NCBI Taxonomy" id="2527976"/>
    <lineage>
        <taxon>Bacteria</taxon>
        <taxon>Pseudomonadati</taxon>
        <taxon>Planctomycetota</taxon>
        <taxon>Planctomycetia</taxon>
        <taxon>Planctomycetales</taxon>
        <taxon>Planctomycetaceae</taxon>
        <taxon>Gimesia</taxon>
    </lineage>
</organism>
<dbReference type="Proteomes" id="UP000318313">
    <property type="component" value="Chromosome"/>
</dbReference>
<name>A0A518I5Z4_9PLAN</name>
<sequence length="84" mass="10007">MTMNEQESNVPDVNVIDRIIEYSEICLNDHPDSVKARQFFEDHKHLPKFEVNAIQHYQMIKDDLYELEQKFGKNIQRPDENISS</sequence>
<evidence type="ECO:0000313" key="2">
    <source>
        <dbReference type="Proteomes" id="UP000318313"/>
    </source>
</evidence>
<reference evidence="1 2" key="1">
    <citation type="submission" date="2019-03" db="EMBL/GenBank/DDBJ databases">
        <title>Deep-cultivation of Planctomycetes and their phenomic and genomic characterization uncovers novel biology.</title>
        <authorList>
            <person name="Wiegand S."/>
            <person name="Jogler M."/>
            <person name="Boedeker C."/>
            <person name="Pinto D."/>
            <person name="Vollmers J."/>
            <person name="Rivas-Marin E."/>
            <person name="Kohn T."/>
            <person name="Peeters S.H."/>
            <person name="Heuer A."/>
            <person name="Rast P."/>
            <person name="Oberbeckmann S."/>
            <person name="Bunk B."/>
            <person name="Jeske O."/>
            <person name="Meyerdierks A."/>
            <person name="Storesund J.E."/>
            <person name="Kallscheuer N."/>
            <person name="Luecker S."/>
            <person name="Lage O.M."/>
            <person name="Pohl T."/>
            <person name="Merkel B.J."/>
            <person name="Hornburger P."/>
            <person name="Mueller R.-W."/>
            <person name="Bruemmer F."/>
            <person name="Labrenz M."/>
            <person name="Spormann A.M."/>
            <person name="Op den Camp H."/>
            <person name="Overmann J."/>
            <person name="Amann R."/>
            <person name="Jetten M.S.M."/>
            <person name="Mascher T."/>
            <person name="Medema M.H."/>
            <person name="Devos D.P."/>
            <person name="Kaster A.-K."/>
            <person name="Ovreas L."/>
            <person name="Rohde M."/>
            <person name="Galperin M.Y."/>
            <person name="Jogler C."/>
        </authorList>
    </citation>
    <scope>NUCLEOTIDE SEQUENCE [LARGE SCALE GENOMIC DNA]</scope>
    <source>
        <strain evidence="1 2">Enr17</strain>
    </source>
</reference>
<gene>
    <name evidence="1" type="ORF">Enr17x_04970</name>
</gene>
<proteinExistence type="predicted"/>
<keyword evidence="2" id="KW-1185">Reference proteome</keyword>
<evidence type="ECO:0000313" key="1">
    <source>
        <dbReference type="EMBL" id="QDV48485.1"/>
    </source>
</evidence>
<accession>A0A518I5Z4</accession>